<dbReference type="InterPro" id="IPR001647">
    <property type="entry name" value="HTH_TetR"/>
</dbReference>
<feature type="domain" description="HTH tetR-type" evidence="4">
    <location>
        <begin position="6"/>
        <end position="66"/>
    </location>
</feature>
<dbReference type="InterPro" id="IPR009057">
    <property type="entry name" value="Homeodomain-like_sf"/>
</dbReference>
<dbReference type="PROSITE" id="PS01081">
    <property type="entry name" value="HTH_TETR_1"/>
    <property type="match status" value="1"/>
</dbReference>
<proteinExistence type="predicted"/>
<evidence type="ECO:0000313" key="6">
    <source>
        <dbReference type="Proteomes" id="UP001589738"/>
    </source>
</evidence>
<dbReference type="Gene3D" id="1.10.357.10">
    <property type="entry name" value="Tetracycline Repressor, domain 2"/>
    <property type="match status" value="1"/>
</dbReference>
<dbReference type="SUPFAM" id="SSF46689">
    <property type="entry name" value="Homeodomain-like"/>
    <property type="match status" value="1"/>
</dbReference>
<dbReference type="RefSeq" id="WP_160547910.1">
    <property type="nucleotide sequence ID" value="NZ_JBHLUU010000106.1"/>
</dbReference>
<dbReference type="InterPro" id="IPR041603">
    <property type="entry name" value="YvdT_C"/>
</dbReference>
<name>A0ABV6KT67_9BACI</name>
<evidence type="ECO:0000313" key="5">
    <source>
        <dbReference type="EMBL" id="MFC0476526.1"/>
    </source>
</evidence>
<accession>A0ABV6KT67</accession>
<dbReference type="PANTHER" id="PTHR43479">
    <property type="entry name" value="ACREF/ENVCD OPERON REPRESSOR-RELATED"/>
    <property type="match status" value="1"/>
</dbReference>
<dbReference type="InterPro" id="IPR036271">
    <property type="entry name" value="Tet_transcr_reg_TetR-rel_C_sf"/>
</dbReference>
<feature type="DNA-binding region" description="H-T-H motif" evidence="3">
    <location>
        <begin position="29"/>
        <end position="48"/>
    </location>
</feature>
<dbReference type="PROSITE" id="PS50977">
    <property type="entry name" value="HTH_TETR_2"/>
    <property type="match status" value="1"/>
</dbReference>
<evidence type="ECO:0000259" key="4">
    <source>
        <dbReference type="PROSITE" id="PS50977"/>
    </source>
</evidence>
<evidence type="ECO:0000256" key="1">
    <source>
        <dbReference type="ARBA" id="ARBA00022491"/>
    </source>
</evidence>
<dbReference type="PRINTS" id="PR00455">
    <property type="entry name" value="HTHTETR"/>
</dbReference>
<evidence type="ECO:0000256" key="3">
    <source>
        <dbReference type="PROSITE-ProRule" id="PRU00335"/>
    </source>
</evidence>
<dbReference type="Proteomes" id="UP001589738">
    <property type="component" value="Unassembled WGS sequence"/>
</dbReference>
<dbReference type="InterPro" id="IPR050624">
    <property type="entry name" value="HTH-type_Tx_Regulator"/>
</dbReference>
<keyword evidence="2 3" id="KW-0238">DNA-binding</keyword>
<dbReference type="InterPro" id="IPR023772">
    <property type="entry name" value="DNA-bd_HTH_TetR-type_CS"/>
</dbReference>
<reference evidence="5 6" key="1">
    <citation type="submission" date="2024-09" db="EMBL/GenBank/DDBJ databases">
        <authorList>
            <person name="Sun Q."/>
            <person name="Mori K."/>
        </authorList>
    </citation>
    <scope>NUCLEOTIDE SEQUENCE [LARGE SCALE GENOMIC DNA]</scope>
    <source>
        <strain evidence="5 6">CGMCC 1.9126</strain>
    </source>
</reference>
<comment type="caution">
    <text evidence="5">The sequence shown here is derived from an EMBL/GenBank/DDBJ whole genome shotgun (WGS) entry which is preliminary data.</text>
</comment>
<keyword evidence="1" id="KW-0678">Repressor</keyword>
<keyword evidence="6" id="KW-1185">Reference proteome</keyword>
<dbReference type="EMBL" id="JBHLUU010000106">
    <property type="protein sequence ID" value="MFC0476526.1"/>
    <property type="molecule type" value="Genomic_DNA"/>
</dbReference>
<evidence type="ECO:0000256" key="2">
    <source>
        <dbReference type="ARBA" id="ARBA00023125"/>
    </source>
</evidence>
<organism evidence="5 6">
    <name type="scientific">Robertmurraya beringensis</name>
    <dbReference type="NCBI Taxonomy" id="641660"/>
    <lineage>
        <taxon>Bacteria</taxon>
        <taxon>Bacillati</taxon>
        <taxon>Bacillota</taxon>
        <taxon>Bacilli</taxon>
        <taxon>Bacillales</taxon>
        <taxon>Bacillaceae</taxon>
        <taxon>Robertmurraya</taxon>
    </lineage>
</organism>
<sequence length="194" mass="22870">MMSHTNEKYDKILQAAIEVISEKGLDKTSISDIVKKAGVAQGTFYLYFRSKNALIPAIAENLLMYSLSNIKKRVVETTTFWEKIKVFIDETYRITDEYKDVLVLCYSGLALEYSLETWETIYTPYYHWFEEILQNAIVHEEIISNFHVEWTSKMIINLVENAAERFYIAKDQDMELEDSKEELFRFLERSLSIK</sequence>
<dbReference type="Pfam" id="PF00440">
    <property type="entry name" value="TetR_N"/>
    <property type="match status" value="1"/>
</dbReference>
<dbReference type="PANTHER" id="PTHR43479:SF8">
    <property type="entry name" value="TRANSCRIPTIONAL REGULATOR, TETR FAMILY"/>
    <property type="match status" value="1"/>
</dbReference>
<dbReference type="Pfam" id="PF17934">
    <property type="entry name" value="TetR_C_26"/>
    <property type="match status" value="1"/>
</dbReference>
<protein>
    <submittedName>
        <fullName evidence="5">TetR family transcriptional regulator</fullName>
    </submittedName>
</protein>
<dbReference type="SUPFAM" id="SSF48498">
    <property type="entry name" value="Tetracyclin repressor-like, C-terminal domain"/>
    <property type="match status" value="1"/>
</dbReference>
<gene>
    <name evidence="5" type="ORF">ACFFHF_15050</name>
</gene>